<name>A0A7M1QY14_9ACTO</name>
<evidence type="ECO:0000313" key="3">
    <source>
        <dbReference type="Proteomes" id="UP000594961"/>
    </source>
</evidence>
<protein>
    <submittedName>
        <fullName evidence="2">DUF4406 domain-containing protein</fullName>
    </submittedName>
</protein>
<evidence type="ECO:0000259" key="1">
    <source>
        <dbReference type="Pfam" id="PF24963"/>
    </source>
</evidence>
<gene>
    <name evidence="2" type="ORF">INS90_06400</name>
</gene>
<proteinExistence type="predicted"/>
<dbReference type="AlphaFoldDB" id="A0A7M1QY14"/>
<evidence type="ECO:0000313" key="2">
    <source>
        <dbReference type="EMBL" id="QOR46919.1"/>
    </source>
</evidence>
<dbReference type="SUPFAM" id="SSF52309">
    <property type="entry name" value="N-(deoxy)ribosyltransferase-like"/>
    <property type="match status" value="1"/>
</dbReference>
<sequence length="149" mass="16718">MTTTAILTGLDVGFSPRNTEGYPDPTAFKALKNVQRAEYGYRPLVYICSPYSGDVDANLGVARAFCVHAVASNKIPLAPHLHYPQFMNDNDPSERELAMFFNRVLLSKCEAIWVYTARVSAGMRAEIEWAHHLDLPVKYFSADFEEVSI</sequence>
<accession>A0A7M1QY14</accession>
<dbReference type="Pfam" id="PF24963">
    <property type="entry name" value="DUF7768"/>
    <property type="match status" value="1"/>
</dbReference>
<dbReference type="EMBL" id="CP063212">
    <property type="protein sequence ID" value="QOR46919.1"/>
    <property type="molecule type" value="Genomic_DNA"/>
</dbReference>
<organism evidence="2 3">
    <name type="scientific">Trueperella pecoris</name>
    <dbReference type="NCBI Taxonomy" id="2733571"/>
    <lineage>
        <taxon>Bacteria</taxon>
        <taxon>Bacillati</taxon>
        <taxon>Actinomycetota</taxon>
        <taxon>Actinomycetes</taxon>
        <taxon>Actinomycetales</taxon>
        <taxon>Actinomycetaceae</taxon>
        <taxon>Trueperella</taxon>
    </lineage>
</organism>
<dbReference type="Proteomes" id="UP000594961">
    <property type="component" value="Chromosome"/>
</dbReference>
<dbReference type="RefSeq" id="WP_197552014.1">
    <property type="nucleotide sequence ID" value="NZ_CP063212.1"/>
</dbReference>
<reference evidence="2 3" key="1">
    <citation type="submission" date="2020-10" db="EMBL/GenBank/DDBJ databases">
        <title>Trueperella pecoris sp. nov. isolated from bovine and porcine specimens.</title>
        <authorList>
            <person name="Schoenecker L."/>
            <person name="Schnydrig P."/>
            <person name="Brodard I."/>
            <person name="Thomann A."/>
            <person name="Hemphill A."/>
            <person name="Rodriguez-Campos S."/>
            <person name="Perreten V."/>
            <person name="Jores J."/>
            <person name="Kittl S."/>
        </authorList>
    </citation>
    <scope>NUCLEOTIDE SEQUENCE [LARGE SCALE GENOMIC DNA]</scope>
    <source>
        <strain evidence="2 3">19OD0592</strain>
    </source>
</reference>
<dbReference type="InterPro" id="IPR056670">
    <property type="entry name" value="DUF7768"/>
</dbReference>
<feature type="domain" description="DUF7768" evidence="1">
    <location>
        <begin position="43"/>
        <end position="140"/>
    </location>
</feature>
<dbReference type="Gene3D" id="3.40.50.10400">
    <property type="entry name" value="Hypothetical protein PA1492"/>
    <property type="match status" value="1"/>
</dbReference>